<dbReference type="InterPro" id="IPR000182">
    <property type="entry name" value="GNAT_dom"/>
</dbReference>
<dbReference type="AlphaFoldDB" id="A0A1V6LSK8"/>
<keyword evidence="3" id="KW-1185">Reference proteome</keyword>
<evidence type="ECO:0000313" key="3">
    <source>
        <dbReference type="Proteomes" id="UP000191680"/>
    </source>
</evidence>
<dbReference type="GO" id="GO:0016747">
    <property type="term" value="F:acyltransferase activity, transferring groups other than amino-acyl groups"/>
    <property type="evidence" value="ECO:0007669"/>
    <property type="project" value="InterPro"/>
</dbReference>
<dbReference type="Gene3D" id="3.40.630.30">
    <property type="match status" value="1"/>
</dbReference>
<dbReference type="PROSITE" id="PS51186">
    <property type="entry name" value="GNAT"/>
    <property type="match status" value="1"/>
</dbReference>
<comment type="caution">
    <text evidence="2">The sequence shown here is derived from an EMBL/GenBank/DDBJ whole genome shotgun (WGS) entry which is preliminary data.</text>
</comment>
<evidence type="ECO:0000259" key="1">
    <source>
        <dbReference type="PROSITE" id="PS51186"/>
    </source>
</evidence>
<reference evidence="2 3" key="1">
    <citation type="submission" date="2016-12" db="EMBL/GenBank/DDBJ databases">
        <authorList>
            <person name="Song W.-J."/>
            <person name="Kurnit D.M."/>
        </authorList>
    </citation>
    <scope>NUCLEOTIDE SEQUENCE [LARGE SCALE GENOMIC DNA]</scope>
    <source>
        <strain evidence="2 3">HSG9</strain>
    </source>
</reference>
<sequence>MWPNQSIEFIKLEKDAEGSHLGLFVGEHLTSIISLFQTQEGVQFRKFATLTEAQGKGYGTQLLTEVFKRYSNGSVSRIWCNARVEKAKYYERFGLQRTNKTYRKGGIAFVVMEKLFCS</sequence>
<dbReference type="InterPro" id="IPR016181">
    <property type="entry name" value="Acyl_CoA_acyltransferase"/>
</dbReference>
<dbReference type="SUPFAM" id="SSF55729">
    <property type="entry name" value="Acyl-CoA N-acyltransferases (Nat)"/>
    <property type="match status" value="1"/>
</dbReference>
<dbReference type="Proteomes" id="UP000191680">
    <property type="component" value="Unassembled WGS sequence"/>
</dbReference>
<protein>
    <submittedName>
        <fullName evidence="2">GNAT family N-acetyltransferase</fullName>
    </submittedName>
</protein>
<dbReference type="EMBL" id="MTBC01000004">
    <property type="protein sequence ID" value="OQD43173.1"/>
    <property type="molecule type" value="Genomic_DNA"/>
</dbReference>
<keyword evidence="2" id="KW-0808">Transferase</keyword>
<dbReference type="OrthoDB" id="1178186at2"/>
<gene>
    <name evidence="2" type="ORF">BUL40_07145</name>
</gene>
<accession>A0A1V6LSK8</accession>
<feature type="domain" description="N-acetyltransferase" evidence="1">
    <location>
        <begin position="1"/>
        <end position="117"/>
    </location>
</feature>
<name>A0A1V6LSK8_9FLAO</name>
<organism evidence="2 3">
    <name type="scientific">Croceivirga radicis</name>
    <dbReference type="NCBI Taxonomy" id="1929488"/>
    <lineage>
        <taxon>Bacteria</taxon>
        <taxon>Pseudomonadati</taxon>
        <taxon>Bacteroidota</taxon>
        <taxon>Flavobacteriia</taxon>
        <taxon>Flavobacteriales</taxon>
        <taxon>Flavobacteriaceae</taxon>
        <taxon>Croceivirga</taxon>
    </lineage>
</organism>
<proteinExistence type="predicted"/>
<dbReference type="Pfam" id="PF13673">
    <property type="entry name" value="Acetyltransf_10"/>
    <property type="match status" value="1"/>
</dbReference>
<evidence type="ECO:0000313" key="2">
    <source>
        <dbReference type="EMBL" id="OQD43173.1"/>
    </source>
</evidence>